<keyword evidence="3" id="KW-1003">Cell membrane</keyword>
<dbReference type="InterPro" id="IPR035906">
    <property type="entry name" value="MetI-like_sf"/>
</dbReference>
<feature type="transmembrane region" description="Helical" evidence="7">
    <location>
        <begin position="68"/>
        <end position="90"/>
    </location>
</feature>
<comment type="similarity">
    <text evidence="7">Belongs to the binding-protein-dependent transport system permease family.</text>
</comment>
<feature type="transmembrane region" description="Helical" evidence="7">
    <location>
        <begin position="7"/>
        <end position="28"/>
    </location>
</feature>
<evidence type="ECO:0000256" key="7">
    <source>
        <dbReference type="RuleBase" id="RU363032"/>
    </source>
</evidence>
<keyword evidence="2 7" id="KW-0813">Transport</keyword>
<evidence type="ECO:0000256" key="1">
    <source>
        <dbReference type="ARBA" id="ARBA00004651"/>
    </source>
</evidence>
<dbReference type="PROSITE" id="PS50928">
    <property type="entry name" value="ABC_TM1"/>
    <property type="match status" value="1"/>
</dbReference>
<evidence type="ECO:0000256" key="4">
    <source>
        <dbReference type="ARBA" id="ARBA00022692"/>
    </source>
</evidence>
<feature type="transmembrane region" description="Helical" evidence="7">
    <location>
        <begin position="232"/>
        <end position="253"/>
    </location>
</feature>
<dbReference type="EMBL" id="JAGGDJ010000043">
    <property type="protein sequence ID" value="MBO7747966.1"/>
    <property type="molecule type" value="Genomic_DNA"/>
</dbReference>
<gene>
    <name evidence="9" type="ORF">I8J29_27615</name>
</gene>
<organism evidence="9 10">
    <name type="scientific">Paenibacillus artemisiicola</name>
    <dbReference type="NCBI Taxonomy" id="1172618"/>
    <lineage>
        <taxon>Bacteria</taxon>
        <taxon>Bacillati</taxon>
        <taxon>Bacillota</taxon>
        <taxon>Bacilli</taxon>
        <taxon>Bacillales</taxon>
        <taxon>Paenibacillaceae</taxon>
        <taxon>Paenibacillus</taxon>
    </lineage>
</organism>
<comment type="subcellular location">
    <subcellularLocation>
        <location evidence="1 7">Cell membrane</location>
        <topology evidence="1 7">Multi-pass membrane protein</topology>
    </subcellularLocation>
</comment>
<evidence type="ECO:0000313" key="9">
    <source>
        <dbReference type="EMBL" id="MBO7747966.1"/>
    </source>
</evidence>
<evidence type="ECO:0000313" key="10">
    <source>
        <dbReference type="Proteomes" id="UP000670947"/>
    </source>
</evidence>
<protein>
    <submittedName>
        <fullName evidence="9">Carbohydrate ABC transporter permease</fullName>
    </submittedName>
</protein>
<keyword evidence="10" id="KW-1185">Reference proteome</keyword>
<keyword evidence="5 7" id="KW-1133">Transmembrane helix</keyword>
<dbReference type="InterPro" id="IPR000515">
    <property type="entry name" value="MetI-like"/>
</dbReference>
<dbReference type="Proteomes" id="UP000670947">
    <property type="component" value="Unassembled WGS sequence"/>
</dbReference>
<feature type="transmembrane region" description="Helical" evidence="7">
    <location>
        <begin position="132"/>
        <end position="153"/>
    </location>
</feature>
<dbReference type="CDD" id="cd06261">
    <property type="entry name" value="TM_PBP2"/>
    <property type="match status" value="1"/>
</dbReference>
<evidence type="ECO:0000259" key="8">
    <source>
        <dbReference type="PROSITE" id="PS50928"/>
    </source>
</evidence>
<evidence type="ECO:0000256" key="2">
    <source>
        <dbReference type="ARBA" id="ARBA00022448"/>
    </source>
</evidence>
<sequence length="268" mass="29655">MKNVYRILSLLVALVFVAPVVWMLVVSIKEEGMKIVSVVDWFTPPYSFAVYDQVLSGTKLSNWVLNSFFVAVCVTLLTVVIASMAGFVLAKLPFRYRSFVFFFTLAGLLVPGEAIIIPLYQVAKDMNLLNSYAGLIIPALASPFAVIVLKSFFDGVPNDLLESVQIDGGGTWRIFVSIMLPLTRPALASMAILTFIGSWNNFLWPFLSITDDNLFTLPMGIPTLMSQYSEDYVKPMVVNTIASLPIMLLFLIFERQIVKGVSLSGIKG</sequence>
<name>A0ABS3WI15_9BACL</name>
<dbReference type="Pfam" id="PF00528">
    <property type="entry name" value="BPD_transp_1"/>
    <property type="match status" value="1"/>
</dbReference>
<dbReference type="PANTHER" id="PTHR43744">
    <property type="entry name" value="ABC TRANSPORTER PERMEASE PROTEIN MG189-RELATED-RELATED"/>
    <property type="match status" value="1"/>
</dbReference>
<evidence type="ECO:0000256" key="6">
    <source>
        <dbReference type="ARBA" id="ARBA00023136"/>
    </source>
</evidence>
<feature type="domain" description="ABC transmembrane type-1" evidence="8">
    <location>
        <begin position="64"/>
        <end position="253"/>
    </location>
</feature>
<accession>A0ABS3WI15</accession>
<feature type="transmembrane region" description="Helical" evidence="7">
    <location>
        <begin position="99"/>
        <end position="120"/>
    </location>
</feature>
<comment type="caution">
    <text evidence="9">The sequence shown here is derived from an EMBL/GenBank/DDBJ whole genome shotgun (WGS) entry which is preliminary data.</text>
</comment>
<keyword evidence="4 7" id="KW-0812">Transmembrane</keyword>
<proteinExistence type="inferred from homology"/>
<dbReference type="SUPFAM" id="SSF161098">
    <property type="entry name" value="MetI-like"/>
    <property type="match status" value="1"/>
</dbReference>
<evidence type="ECO:0000256" key="3">
    <source>
        <dbReference type="ARBA" id="ARBA00022475"/>
    </source>
</evidence>
<feature type="transmembrane region" description="Helical" evidence="7">
    <location>
        <begin position="174"/>
        <end position="196"/>
    </location>
</feature>
<evidence type="ECO:0000256" key="5">
    <source>
        <dbReference type="ARBA" id="ARBA00022989"/>
    </source>
</evidence>
<dbReference type="PANTHER" id="PTHR43744:SF12">
    <property type="entry name" value="ABC TRANSPORTER PERMEASE PROTEIN MG189-RELATED"/>
    <property type="match status" value="1"/>
</dbReference>
<dbReference type="Gene3D" id="1.10.3720.10">
    <property type="entry name" value="MetI-like"/>
    <property type="match status" value="1"/>
</dbReference>
<dbReference type="RefSeq" id="WP_208850576.1">
    <property type="nucleotide sequence ID" value="NZ_JAGGDJ010000043.1"/>
</dbReference>
<keyword evidence="6 7" id="KW-0472">Membrane</keyword>
<reference evidence="9 10" key="1">
    <citation type="submission" date="2021-03" db="EMBL/GenBank/DDBJ databases">
        <title>Paenibacillus artemisicola MWE-103 whole genome sequence.</title>
        <authorList>
            <person name="Ham Y.J."/>
        </authorList>
    </citation>
    <scope>NUCLEOTIDE SEQUENCE [LARGE SCALE GENOMIC DNA]</scope>
    <source>
        <strain evidence="9 10">MWE-103</strain>
    </source>
</reference>